<dbReference type="AlphaFoldDB" id="A0A0C3QGE3"/>
<dbReference type="HOGENOM" id="CLU_122513_1_1_1"/>
<dbReference type="EMBL" id="KN823059">
    <property type="protein sequence ID" value="KIO24559.1"/>
    <property type="molecule type" value="Genomic_DNA"/>
</dbReference>
<name>A0A0C3QGE3_9AGAM</name>
<dbReference type="SUPFAM" id="SSF54928">
    <property type="entry name" value="RNA-binding domain, RBD"/>
    <property type="match status" value="1"/>
</dbReference>
<proteinExistence type="predicted"/>
<evidence type="ECO:0000313" key="2">
    <source>
        <dbReference type="EMBL" id="KIO24559.1"/>
    </source>
</evidence>
<dbReference type="Pfam" id="PF04059">
    <property type="entry name" value="RRM_2"/>
    <property type="match status" value="1"/>
</dbReference>
<dbReference type="STRING" id="1051891.A0A0C3QGE3"/>
<dbReference type="GO" id="GO:0003676">
    <property type="term" value="F:nucleic acid binding"/>
    <property type="evidence" value="ECO:0007669"/>
    <property type="project" value="InterPro"/>
</dbReference>
<dbReference type="InterPro" id="IPR012677">
    <property type="entry name" value="Nucleotide-bd_a/b_plait_sf"/>
</dbReference>
<evidence type="ECO:0000313" key="3">
    <source>
        <dbReference type="Proteomes" id="UP000054248"/>
    </source>
</evidence>
<reference evidence="3" key="2">
    <citation type="submission" date="2015-01" db="EMBL/GenBank/DDBJ databases">
        <title>Evolutionary Origins and Diversification of the Mycorrhizal Mutualists.</title>
        <authorList>
            <consortium name="DOE Joint Genome Institute"/>
            <consortium name="Mycorrhizal Genomics Consortium"/>
            <person name="Kohler A."/>
            <person name="Kuo A."/>
            <person name="Nagy L.G."/>
            <person name="Floudas D."/>
            <person name="Copeland A."/>
            <person name="Barry K.W."/>
            <person name="Cichocki N."/>
            <person name="Veneault-Fourrey C."/>
            <person name="LaButti K."/>
            <person name="Lindquist E.A."/>
            <person name="Lipzen A."/>
            <person name="Lundell T."/>
            <person name="Morin E."/>
            <person name="Murat C."/>
            <person name="Riley R."/>
            <person name="Ohm R."/>
            <person name="Sun H."/>
            <person name="Tunlid A."/>
            <person name="Henrissat B."/>
            <person name="Grigoriev I.V."/>
            <person name="Hibbett D.S."/>
            <person name="Martin F."/>
        </authorList>
    </citation>
    <scope>NUCLEOTIDE SEQUENCE [LARGE SCALE GENOMIC DNA]</scope>
    <source>
        <strain evidence="3">MUT 4182</strain>
    </source>
</reference>
<sequence>MDTRTTIMIKNVPSRMTLTDMEAFINKVCEREYDFLYLRMDFVTGNNVGYAFVNFIEVTSLLKFLQTFLGKRWNLYSSDKVMYAAYATYQGKAALVTKFQNSSILDREEK</sequence>
<protein>
    <recommendedName>
        <fullName evidence="1">Mei2-like C-terminal RNA recognition motif domain-containing protein</fullName>
    </recommendedName>
</protein>
<accession>A0A0C3QGE3</accession>
<feature type="domain" description="Mei2-like C-terminal RNA recognition motif" evidence="1">
    <location>
        <begin position="4"/>
        <end position="100"/>
    </location>
</feature>
<feature type="non-terminal residue" evidence="2">
    <location>
        <position position="110"/>
    </location>
</feature>
<dbReference type="Proteomes" id="UP000054248">
    <property type="component" value="Unassembled WGS sequence"/>
</dbReference>
<organism evidence="2 3">
    <name type="scientific">Tulasnella calospora MUT 4182</name>
    <dbReference type="NCBI Taxonomy" id="1051891"/>
    <lineage>
        <taxon>Eukaryota</taxon>
        <taxon>Fungi</taxon>
        <taxon>Dikarya</taxon>
        <taxon>Basidiomycota</taxon>
        <taxon>Agaricomycotina</taxon>
        <taxon>Agaricomycetes</taxon>
        <taxon>Cantharellales</taxon>
        <taxon>Tulasnellaceae</taxon>
        <taxon>Tulasnella</taxon>
    </lineage>
</organism>
<keyword evidence="3" id="KW-1185">Reference proteome</keyword>
<dbReference type="Gene3D" id="3.30.70.330">
    <property type="match status" value="1"/>
</dbReference>
<dbReference type="InterPro" id="IPR007201">
    <property type="entry name" value="Mei2-like_Rrm_C"/>
</dbReference>
<gene>
    <name evidence="2" type="ORF">M407DRAFT_36326</name>
</gene>
<dbReference type="OrthoDB" id="417481at2759"/>
<dbReference type="InterPro" id="IPR035979">
    <property type="entry name" value="RBD_domain_sf"/>
</dbReference>
<evidence type="ECO:0000259" key="1">
    <source>
        <dbReference type="Pfam" id="PF04059"/>
    </source>
</evidence>
<reference evidence="2 3" key="1">
    <citation type="submission" date="2014-04" db="EMBL/GenBank/DDBJ databases">
        <authorList>
            <consortium name="DOE Joint Genome Institute"/>
            <person name="Kuo A."/>
            <person name="Girlanda M."/>
            <person name="Perotto S."/>
            <person name="Kohler A."/>
            <person name="Nagy L.G."/>
            <person name="Floudas D."/>
            <person name="Copeland A."/>
            <person name="Barry K.W."/>
            <person name="Cichocki N."/>
            <person name="Veneault-Fourrey C."/>
            <person name="LaButti K."/>
            <person name="Lindquist E.A."/>
            <person name="Lipzen A."/>
            <person name="Lundell T."/>
            <person name="Morin E."/>
            <person name="Murat C."/>
            <person name="Sun H."/>
            <person name="Tunlid A."/>
            <person name="Henrissat B."/>
            <person name="Grigoriev I.V."/>
            <person name="Hibbett D.S."/>
            <person name="Martin F."/>
            <person name="Nordberg H.P."/>
            <person name="Cantor M.N."/>
            <person name="Hua S.X."/>
        </authorList>
    </citation>
    <scope>NUCLEOTIDE SEQUENCE [LARGE SCALE GENOMIC DNA]</scope>
    <source>
        <strain evidence="2 3">MUT 4182</strain>
    </source>
</reference>